<dbReference type="InterPro" id="IPR001732">
    <property type="entry name" value="UDP-Glc/GDP-Man_DH_N"/>
</dbReference>
<dbReference type="Gene3D" id="3.40.50.720">
    <property type="entry name" value="NAD(P)-binding Rossmann-like Domain"/>
    <property type="match status" value="1"/>
</dbReference>
<dbReference type="InterPro" id="IPR036291">
    <property type="entry name" value="NAD(P)-bd_dom_sf"/>
</dbReference>
<reference evidence="5" key="1">
    <citation type="submission" date="2021-02" db="EMBL/GenBank/DDBJ databases">
        <authorList>
            <person name="Nowell W R."/>
        </authorList>
    </citation>
    <scope>NUCLEOTIDE SEQUENCE</scope>
</reference>
<evidence type="ECO:0000313" key="7">
    <source>
        <dbReference type="Proteomes" id="UP000663860"/>
    </source>
</evidence>
<feature type="domain" description="UDP-glucose/GDP-mannose dehydrogenase dimerisation" evidence="3">
    <location>
        <begin position="203"/>
        <end position="303"/>
    </location>
</feature>
<dbReference type="Proteomes" id="UP000663868">
    <property type="component" value="Unassembled WGS sequence"/>
</dbReference>
<dbReference type="GO" id="GO:0051287">
    <property type="term" value="F:NAD binding"/>
    <property type="evidence" value="ECO:0007669"/>
    <property type="project" value="InterPro"/>
</dbReference>
<dbReference type="EMBL" id="CAJNOE010000074">
    <property type="protein sequence ID" value="CAF0863875.1"/>
    <property type="molecule type" value="Genomic_DNA"/>
</dbReference>
<evidence type="ECO:0000313" key="6">
    <source>
        <dbReference type="EMBL" id="CAF3852286.1"/>
    </source>
</evidence>
<organism evidence="5 7">
    <name type="scientific">Adineta steineri</name>
    <dbReference type="NCBI Taxonomy" id="433720"/>
    <lineage>
        <taxon>Eukaryota</taxon>
        <taxon>Metazoa</taxon>
        <taxon>Spiralia</taxon>
        <taxon>Gnathifera</taxon>
        <taxon>Rotifera</taxon>
        <taxon>Eurotatoria</taxon>
        <taxon>Bdelloidea</taxon>
        <taxon>Adinetida</taxon>
        <taxon>Adinetidae</taxon>
        <taxon>Adineta</taxon>
    </lineage>
</organism>
<proteinExistence type="inferred from homology"/>
<evidence type="ECO:0000256" key="1">
    <source>
        <dbReference type="ARBA" id="ARBA00006601"/>
    </source>
</evidence>
<dbReference type="Proteomes" id="UP000663860">
    <property type="component" value="Unassembled WGS sequence"/>
</dbReference>
<dbReference type="Gene3D" id="1.10.1040.10">
    <property type="entry name" value="N-(1-d-carboxylethyl)-l-norvaline Dehydrogenase, domain 2"/>
    <property type="match status" value="1"/>
</dbReference>
<evidence type="ECO:0000313" key="5">
    <source>
        <dbReference type="EMBL" id="CAF0863875.1"/>
    </source>
</evidence>
<feature type="domain" description="UDP-glucose/GDP-mannose dehydrogenase N-terminal" evidence="4">
    <location>
        <begin position="3"/>
        <end position="171"/>
    </location>
</feature>
<gene>
    <name evidence="5" type="ORF">IZO911_LOCUS10279</name>
    <name evidence="6" type="ORF">KXQ929_LOCUS20170</name>
</gene>
<dbReference type="PANTHER" id="PTHR43750">
    <property type="entry name" value="UDP-GLUCOSE 6-DEHYDROGENASE TUAD"/>
    <property type="match status" value="1"/>
</dbReference>
<dbReference type="InterPro" id="IPR013328">
    <property type="entry name" value="6PGD_dom2"/>
</dbReference>
<dbReference type="InterPro" id="IPR014026">
    <property type="entry name" value="UDP-Glc/GDP-Man_DH_dimer"/>
</dbReference>
<protein>
    <recommendedName>
        <fullName evidence="2">UDP-glucose 6-dehydrogenase</fullName>
    </recommendedName>
</protein>
<dbReference type="AlphaFoldDB" id="A0A813XDW5"/>
<comment type="similarity">
    <text evidence="1">Belongs to the UDP-glucose/GDP-mannose dehydrogenase family.</text>
</comment>
<dbReference type="PANTHER" id="PTHR43750:SF3">
    <property type="entry name" value="UDP-GLUCOSE 6-DEHYDROGENASE TUAD"/>
    <property type="match status" value="1"/>
</dbReference>
<dbReference type="SUPFAM" id="SSF51735">
    <property type="entry name" value="NAD(P)-binding Rossmann-fold domains"/>
    <property type="match status" value="1"/>
</dbReference>
<comment type="caution">
    <text evidence="5">The sequence shown here is derived from an EMBL/GenBank/DDBJ whole genome shotgun (WGS) entry which is preliminary data.</text>
</comment>
<evidence type="ECO:0000256" key="2">
    <source>
        <dbReference type="ARBA" id="ARBA00015132"/>
    </source>
</evidence>
<dbReference type="InterPro" id="IPR008927">
    <property type="entry name" value="6-PGluconate_DH-like_C_sf"/>
</dbReference>
<dbReference type="SUPFAM" id="SSF48179">
    <property type="entry name" value="6-phosphogluconate dehydrogenase C-terminal domain-like"/>
    <property type="match status" value="1"/>
</dbReference>
<evidence type="ECO:0000259" key="4">
    <source>
        <dbReference type="Pfam" id="PF03721"/>
    </source>
</evidence>
<dbReference type="EMBL" id="CAJOBB010001404">
    <property type="protein sequence ID" value="CAF3852286.1"/>
    <property type="molecule type" value="Genomic_DNA"/>
</dbReference>
<name>A0A813XDW5_9BILA</name>
<sequence length="308" mass="34709">MKNIICIGCGTVGYATCLSLSSLGHSIVGIDTCMIARNRMINMNISCFSPDEVMFEEKMNDILVDVILIALPTPFCSLTNTLSDESIMLSIGLISYLIKKKKDDNLVMIILQSTVSVGTSRKLFNGLKLFNTDDNCNYHLFYHPEFLRAEKSQYDALHPIKQIFGLTDGKPKMDLSYYENILEEIFSPSGSLRSSITMMSSSEEAEFLKLVHNFSNAMRISFSNCCAHLASLLSSKLDKEIDASRVLSIVCETAESFYNNKYGIKPGYPYSGACLPKDIQCFMNITEQYPYRQFLESVHLINEQEKNQ</sequence>
<evidence type="ECO:0000259" key="3">
    <source>
        <dbReference type="Pfam" id="PF00984"/>
    </source>
</evidence>
<accession>A0A813XDW5</accession>
<dbReference type="Pfam" id="PF00984">
    <property type="entry name" value="UDPG_MGDP_dh"/>
    <property type="match status" value="1"/>
</dbReference>
<dbReference type="GO" id="GO:0016616">
    <property type="term" value="F:oxidoreductase activity, acting on the CH-OH group of donors, NAD or NADP as acceptor"/>
    <property type="evidence" value="ECO:0007669"/>
    <property type="project" value="InterPro"/>
</dbReference>
<dbReference type="Pfam" id="PF03721">
    <property type="entry name" value="UDPG_MGDP_dh_N"/>
    <property type="match status" value="1"/>
</dbReference>